<dbReference type="Proteomes" id="UP000616608">
    <property type="component" value="Unassembled WGS sequence"/>
</dbReference>
<evidence type="ECO:0008006" key="4">
    <source>
        <dbReference type="Google" id="ProtNLM"/>
    </source>
</evidence>
<evidence type="ECO:0000313" key="3">
    <source>
        <dbReference type="Proteomes" id="UP000616608"/>
    </source>
</evidence>
<feature type="transmembrane region" description="Helical" evidence="1">
    <location>
        <begin position="41"/>
        <end position="62"/>
    </location>
</feature>
<organism evidence="2 3">
    <name type="scientific">Lysinibacillus alkalisoli</name>
    <dbReference type="NCBI Taxonomy" id="1911548"/>
    <lineage>
        <taxon>Bacteria</taxon>
        <taxon>Bacillati</taxon>
        <taxon>Bacillota</taxon>
        <taxon>Bacilli</taxon>
        <taxon>Bacillales</taxon>
        <taxon>Bacillaceae</taxon>
        <taxon>Lysinibacillus</taxon>
    </lineage>
</organism>
<reference evidence="2" key="2">
    <citation type="submission" date="2020-09" db="EMBL/GenBank/DDBJ databases">
        <authorList>
            <person name="Sun Q."/>
            <person name="Zhou Y."/>
        </authorList>
    </citation>
    <scope>NUCLEOTIDE SEQUENCE</scope>
    <source>
        <strain evidence="2">CGMCC 1.15760</strain>
    </source>
</reference>
<keyword evidence="1" id="KW-0472">Membrane</keyword>
<reference evidence="2" key="1">
    <citation type="journal article" date="2014" name="Int. J. Syst. Evol. Microbiol.">
        <title>Complete genome sequence of Corynebacterium casei LMG S-19264T (=DSM 44701T), isolated from a smear-ripened cheese.</title>
        <authorList>
            <consortium name="US DOE Joint Genome Institute (JGI-PGF)"/>
            <person name="Walter F."/>
            <person name="Albersmeier A."/>
            <person name="Kalinowski J."/>
            <person name="Ruckert C."/>
        </authorList>
    </citation>
    <scope>NUCLEOTIDE SEQUENCE</scope>
    <source>
        <strain evidence="2">CGMCC 1.15760</strain>
    </source>
</reference>
<accession>A0A917G293</accession>
<dbReference type="InterPro" id="IPR020138">
    <property type="entry name" value="Uncharacterised_YqzF"/>
</dbReference>
<proteinExistence type="predicted"/>
<protein>
    <recommendedName>
        <fullName evidence="4">DUF2627 domain-containing protein</fullName>
    </recommendedName>
</protein>
<dbReference type="RefSeq" id="WP_188614013.1">
    <property type="nucleotide sequence ID" value="NZ_BMJT01000003.1"/>
</dbReference>
<comment type="caution">
    <text evidence="2">The sequence shown here is derived from an EMBL/GenBank/DDBJ whole genome shotgun (WGS) entry which is preliminary data.</text>
</comment>
<evidence type="ECO:0000256" key="1">
    <source>
        <dbReference type="SAM" id="Phobius"/>
    </source>
</evidence>
<name>A0A917G293_9BACI</name>
<gene>
    <name evidence="2" type="primary">yqzF</name>
    <name evidence="2" type="ORF">GCM10007425_10880</name>
</gene>
<keyword evidence="3" id="KW-1185">Reference proteome</keyword>
<dbReference type="Pfam" id="PF11118">
    <property type="entry name" value="DUF2627"/>
    <property type="match status" value="1"/>
</dbReference>
<keyword evidence="1" id="KW-1133">Transmembrane helix</keyword>
<dbReference type="EMBL" id="BMJT01000003">
    <property type="protein sequence ID" value="GGG18243.1"/>
    <property type="molecule type" value="Genomic_DNA"/>
</dbReference>
<keyword evidence="1" id="KW-0812">Transmembrane</keyword>
<sequence>MARFAAFLVLLVPGVMAAGGIKLMRDTLFGKLIAPLPFLWLQFIIGVILFVIGFGFFAGFLLHRDRKNGKVAQRFQKK</sequence>
<dbReference type="AlphaFoldDB" id="A0A917G293"/>
<evidence type="ECO:0000313" key="2">
    <source>
        <dbReference type="EMBL" id="GGG18243.1"/>
    </source>
</evidence>